<reference evidence="2" key="1">
    <citation type="journal article" date="2022" name="bioRxiv">
        <title>Sequencing and chromosome-scale assembly of the giantPleurodeles waltlgenome.</title>
        <authorList>
            <person name="Brown T."/>
            <person name="Elewa A."/>
            <person name="Iarovenko S."/>
            <person name="Subramanian E."/>
            <person name="Araus A.J."/>
            <person name="Petzold A."/>
            <person name="Susuki M."/>
            <person name="Suzuki K.-i.T."/>
            <person name="Hayashi T."/>
            <person name="Toyoda A."/>
            <person name="Oliveira C."/>
            <person name="Osipova E."/>
            <person name="Leigh N.D."/>
            <person name="Simon A."/>
            <person name="Yun M.H."/>
        </authorList>
    </citation>
    <scope>NUCLEOTIDE SEQUENCE</scope>
    <source>
        <strain evidence="2">20211129_DDA</strain>
        <tissue evidence="2">Liver</tissue>
    </source>
</reference>
<proteinExistence type="predicted"/>
<feature type="compositionally biased region" description="Polar residues" evidence="1">
    <location>
        <begin position="29"/>
        <end position="39"/>
    </location>
</feature>
<dbReference type="AlphaFoldDB" id="A0AAV7RDV6"/>
<feature type="region of interest" description="Disordered" evidence="1">
    <location>
        <begin position="94"/>
        <end position="116"/>
    </location>
</feature>
<comment type="caution">
    <text evidence="2">The sequence shown here is derived from an EMBL/GenBank/DDBJ whole genome shotgun (WGS) entry which is preliminary data.</text>
</comment>
<sequence length="116" mass="12619">MYCDGPDRADLHNILAGADASWADPDVSPGSTNRVSLSPSPREPGLLKSQVAHWRGRMVGVRRRIGSFVTASTEEAEDEFGRFYRIQEPRGLPVPSAPLECGTGEKTRTAAVPIRD</sequence>
<feature type="region of interest" description="Disordered" evidence="1">
    <location>
        <begin position="19"/>
        <end position="45"/>
    </location>
</feature>
<name>A0AAV7RDV6_PLEWA</name>
<feature type="compositionally biased region" description="Basic and acidic residues" evidence="1">
    <location>
        <begin position="103"/>
        <end position="116"/>
    </location>
</feature>
<gene>
    <name evidence="2" type="ORF">NDU88_002820</name>
</gene>
<keyword evidence="3" id="KW-1185">Reference proteome</keyword>
<evidence type="ECO:0000313" key="2">
    <source>
        <dbReference type="EMBL" id="KAJ1150022.1"/>
    </source>
</evidence>
<organism evidence="2 3">
    <name type="scientific">Pleurodeles waltl</name>
    <name type="common">Iberian ribbed newt</name>
    <dbReference type="NCBI Taxonomy" id="8319"/>
    <lineage>
        <taxon>Eukaryota</taxon>
        <taxon>Metazoa</taxon>
        <taxon>Chordata</taxon>
        <taxon>Craniata</taxon>
        <taxon>Vertebrata</taxon>
        <taxon>Euteleostomi</taxon>
        <taxon>Amphibia</taxon>
        <taxon>Batrachia</taxon>
        <taxon>Caudata</taxon>
        <taxon>Salamandroidea</taxon>
        <taxon>Salamandridae</taxon>
        <taxon>Pleurodelinae</taxon>
        <taxon>Pleurodeles</taxon>
    </lineage>
</organism>
<evidence type="ECO:0000256" key="1">
    <source>
        <dbReference type="SAM" id="MobiDB-lite"/>
    </source>
</evidence>
<dbReference type="Proteomes" id="UP001066276">
    <property type="component" value="Chromosome 5"/>
</dbReference>
<evidence type="ECO:0000313" key="3">
    <source>
        <dbReference type="Proteomes" id="UP001066276"/>
    </source>
</evidence>
<dbReference type="EMBL" id="JANPWB010000009">
    <property type="protein sequence ID" value="KAJ1150022.1"/>
    <property type="molecule type" value="Genomic_DNA"/>
</dbReference>
<accession>A0AAV7RDV6</accession>
<protein>
    <submittedName>
        <fullName evidence="2">Uncharacterized protein</fullName>
    </submittedName>
</protein>